<dbReference type="AlphaFoldDB" id="A0A1I5UJ95"/>
<evidence type="ECO:0000256" key="1">
    <source>
        <dbReference type="SAM" id="Phobius"/>
    </source>
</evidence>
<dbReference type="GO" id="GO:0005548">
    <property type="term" value="F:phospholipid transporter activity"/>
    <property type="evidence" value="ECO:0007669"/>
    <property type="project" value="TreeGrafter"/>
</dbReference>
<keyword evidence="1" id="KW-1133">Transmembrane helix</keyword>
<dbReference type="EMBL" id="FOXS01000001">
    <property type="protein sequence ID" value="SFP94696.1"/>
    <property type="molecule type" value="Genomic_DNA"/>
</dbReference>
<evidence type="ECO:0000313" key="2">
    <source>
        <dbReference type="EMBL" id="SFP94696.1"/>
    </source>
</evidence>
<organism evidence="2 3">
    <name type="scientific">Hymenobacter arizonensis</name>
    <name type="common">Siccationidurans arizonensis</name>
    <dbReference type="NCBI Taxonomy" id="1227077"/>
    <lineage>
        <taxon>Bacteria</taxon>
        <taxon>Pseudomonadati</taxon>
        <taxon>Bacteroidota</taxon>
        <taxon>Cytophagia</taxon>
        <taxon>Cytophagales</taxon>
        <taxon>Hymenobacteraceae</taxon>
        <taxon>Hymenobacter</taxon>
    </lineage>
</organism>
<protein>
    <submittedName>
        <fullName evidence="2">Phospholipid/cholesterol/gamma-HCH transport system permease protein</fullName>
    </submittedName>
</protein>
<dbReference type="GO" id="GO:0043190">
    <property type="term" value="C:ATP-binding cassette (ABC) transporter complex"/>
    <property type="evidence" value="ECO:0007669"/>
    <property type="project" value="InterPro"/>
</dbReference>
<name>A0A1I5UJ95_HYMAR</name>
<proteinExistence type="predicted"/>
<dbReference type="PANTHER" id="PTHR30188:SF4">
    <property type="entry name" value="PROTEIN TRIGALACTOSYLDIACYLGLYCEROL 1, CHLOROPLASTIC"/>
    <property type="match status" value="1"/>
</dbReference>
<keyword evidence="3" id="KW-1185">Reference proteome</keyword>
<accession>A0A1I5UJ95</accession>
<feature type="transmembrane region" description="Helical" evidence="1">
    <location>
        <begin position="129"/>
        <end position="152"/>
    </location>
</feature>
<sequence>MLLAPTTRVRPARWRALDESHGRSLTLGMSDARRRPVLCSRPLPEAAFPSSPTPLFNSPFLAETGAIAQFAGRFFREGFRPRYEVRELLYQCYVVGYQSLPMVGITGFIMGLVLTLQSRPTMAQFGAEAWIPTMVGLTIIREMGPIITALIFSGKIGSSMGAELGSMRVTEQIDAMEVSGTNPFKYLVVTRVLATTLMLPLLTVLADVIGLYASYVGINTKGVTTLALFTNNILSGLTFADVLPAFFKTFFFGFAVGLIGCYKGYYAEKGTAGVGAAANSAVVVSSLLIFILDLLAVQITGLLGFN</sequence>
<feature type="transmembrane region" description="Helical" evidence="1">
    <location>
        <begin position="274"/>
        <end position="299"/>
    </location>
</feature>
<dbReference type="STRING" id="1227077.SAMN04515668_0925"/>
<gene>
    <name evidence="2" type="ORF">SAMN04515668_0925</name>
</gene>
<feature type="transmembrane region" description="Helical" evidence="1">
    <location>
        <begin position="192"/>
        <end position="213"/>
    </location>
</feature>
<keyword evidence="1" id="KW-0812">Transmembrane</keyword>
<dbReference type="Proteomes" id="UP000199029">
    <property type="component" value="Unassembled WGS sequence"/>
</dbReference>
<keyword evidence="1" id="KW-0472">Membrane</keyword>
<evidence type="ECO:0000313" key="3">
    <source>
        <dbReference type="Proteomes" id="UP000199029"/>
    </source>
</evidence>
<dbReference type="InterPro" id="IPR030802">
    <property type="entry name" value="Permease_MalE"/>
</dbReference>
<feature type="transmembrane region" description="Helical" evidence="1">
    <location>
        <begin position="88"/>
        <end position="109"/>
    </location>
</feature>
<feature type="transmembrane region" description="Helical" evidence="1">
    <location>
        <begin position="233"/>
        <end position="262"/>
    </location>
</feature>
<reference evidence="3" key="1">
    <citation type="submission" date="2016-10" db="EMBL/GenBank/DDBJ databases">
        <authorList>
            <person name="Varghese N."/>
            <person name="Submissions S."/>
        </authorList>
    </citation>
    <scope>NUCLEOTIDE SEQUENCE [LARGE SCALE GENOMIC DNA]</scope>
    <source>
        <strain evidence="3">OR362-8,ATCC BAA-1266,JCM 13504</strain>
    </source>
</reference>
<dbReference type="PANTHER" id="PTHR30188">
    <property type="entry name" value="ABC TRANSPORTER PERMEASE PROTEIN-RELATED"/>
    <property type="match status" value="1"/>
</dbReference>
<dbReference type="Pfam" id="PF02405">
    <property type="entry name" value="MlaE"/>
    <property type="match status" value="1"/>
</dbReference>